<evidence type="ECO:0000256" key="7">
    <source>
        <dbReference type="ARBA" id="ARBA00022692"/>
    </source>
</evidence>
<dbReference type="GO" id="GO:0009401">
    <property type="term" value="P:phosphoenolpyruvate-dependent sugar phosphotransferase system"/>
    <property type="evidence" value="ECO:0007669"/>
    <property type="project" value="UniProtKB-KW"/>
</dbReference>
<sequence length="433" mass="46307">MEFLDFIFKQVLGQAYILLALITFIGYLALKEPLSKAIAGSIKTAVGVLVLGVGAGSLIKTFGALLTPLSEKFGMTGVLLDTYSTMVSTNGKLGEFVTWTVYTMLGAFIVNIILVALRKYTKIRAVFLTGNVMLVQTAIATYIVYRFFNTSMIMTVLIASIITALYWGIMSTLLIKPVKEISGGADFTIGHQQMLGSLLAYKVAPKLGNKDDDIEKVKLPKWLSIFQDNVVASTIVLLFFVSIMMFSLGKETVTGMAGSTHWVIYIVKTGLTLAVSLYILLTGVRMFVSELMASFQGISEKILPGAVVAVDCAAIFGFAPKAVLLGFVGGAVGMIIGVVGLIAVGSPILIIPGFIPMFFDNATIGVFANKRGGWKAALKITFCSGIIQVIGSGLAATAMGVNAWQGSFDWATIWLGIIYVFKLIGSVFGIVPV</sequence>
<comment type="subunit">
    <text evidence="2">Homodimer.</text>
</comment>
<keyword evidence="16" id="KW-1185">Reference proteome</keyword>
<evidence type="ECO:0000256" key="12">
    <source>
        <dbReference type="ARBA" id="ARBA00039702"/>
    </source>
</evidence>
<keyword evidence="9 14" id="KW-0472">Membrane</keyword>
<feature type="transmembrane region" description="Helical" evidence="14">
    <location>
        <begin position="151"/>
        <end position="169"/>
    </location>
</feature>
<keyword evidence="6" id="KW-0598">Phosphotransferase system</keyword>
<evidence type="ECO:0000256" key="10">
    <source>
        <dbReference type="ARBA" id="ARBA00037387"/>
    </source>
</evidence>
<evidence type="ECO:0000313" key="16">
    <source>
        <dbReference type="Proteomes" id="UP000683246"/>
    </source>
</evidence>
<evidence type="ECO:0000256" key="2">
    <source>
        <dbReference type="ARBA" id="ARBA00011738"/>
    </source>
</evidence>
<dbReference type="Pfam" id="PF03611">
    <property type="entry name" value="EIIC-GAT"/>
    <property type="match status" value="1"/>
</dbReference>
<dbReference type="GO" id="GO:0005886">
    <property type="term" value="C:plasma membrane"/>
    <property type="evidence" value="ECO:0007669"/>
    <property type="project" value="UniProtKB-SubCell"/>
</dbReference>
<protein>
    <recommendedName>
        <fullName evidence="12">Ascorbate-specific PTS system EIIC component</fullName>
    </recommendedName>
    <alternativeName>
        <fullName evidence="13">Ascorbate-specific permease IIC component UlaA</fullName>
    </alternativeName>
</protein>
<evidence type="ECO:0000256" key="13">
    <source>
        <dbReference type="ARBA" id="ARBA00042859"/>
    </source>
</evidence>
<dbReference type="RefSeq" id="WP_212698021.1">
    <property type="nucleotide sequence ID" value="NZ_CP058649.1"/>
</dbReference>
<keyword evidence="3" id="KW-0813">Transport</keyword>
<evidence type="ECO:0000256" key="3">
    <source>
        <dbReference type="ARBA" id="ARBA00022448"/>
    </source>
</evidence>
<dbReference type="PANTHER" id="PTHR33843:SF4">
    <property type="entry name" value="ASCORBATE-SPECIFIC PTS SYSTEM EIIC COMPONENT"/>
    <property type="match status" value="1"/>
</dbReference>
<gene>
    <name evidence="15" type="ORF">HZI73_09565</name>
</gene>
<comment type="similarity">
    <text evidence="11">Belongs to the UlaA family.</text>
</comment>
<comment type="function">
    <text evidence="10">The phosphoenolpyruvate-dependent sugar phosphotransferase system (sugar PTS), a major carbohydrate active transport system, catalyzes the phosphorylation of incoming sugar substrates concomitantly with their translocation across the cell membrane. The enzyme II UlaABC PTS system is involved in ascorbate transport.</text>
</comment>
<dbReference type="EMBL" id="CP058649">
    <property type="protein sequence ID" value="QUI22531.1"/>
    <property type="molecule type" value="Genomic_DNA"/>
</dbReference>
<evidence type="ECO:0000256" key="9">
    <source>
        <dbReference type="ARBA" id="ARBA00023136"/>
    </source>
</evidence>
<dbReference type="AlphaFoldDB" id="A0A8J8MJD7"/>
<dbReference type="Proteomes" id="UP000683246">
    <property type="component" value="Chromosome"/>
</dbReference>
<feature type="transmembrane region" description="Helical" evidence="14">
    <location>
        <begin position="124"/>
        <end position="145"/>
    </location>
</feature>
<feature type="transmembrane region" description="Helical" evidence="14">
    <location>
        <begin position="331"/>
        <end position="355"/>
    </location>
</feature>
<evidence type="ECO:0000256" key="14">
    <source>
        <dbReference type="SAM" id="Phobius"/>
    </source>
</evidence>
<accession>A0A8J8MJD7</accession>
<dbReference type="KEGG" id="vpy:HZI73_09565"/>
<feature type="transmembrane region" description="Helical" evidence="14">
    <location>
        <begin position="411"/>
        <end position="431"/>
    </location>
</feature>
<keyword evidence="8 14" id="KW-1133">Transmembrane helix</keyword>
<keyword evidence="4" id="KW-1003">Cell membrane</keyword>
<feature type="transmembrane region" description="Helical" evidence="14">
    <location>
        <begin position="96"/>
        <end position="117"/>
    </location>
</feature>
<feature type="transmembrane region" description="Helical" evidence="14">
    <location>
        <begin position="376"/>
        <end position="399"/>
    </location>
</feature>
<evidence type="ECO:0000256" key="4">
    <source>
        <dbReference type="ARBA" id="ARBA00022475"/>
    </source>
</evidence>
<proteinExistence type="inferred from homology"/>
<evidence type="ECO:0000256" key="5">
    <source>
        <dbReference type="ARBA" id="ARBA00022597"/>
    </source>
</evidence>
<keyword evidence="7 14" id="KW-0812">Transmembrane</keyword>
<evidence type="ECO:0000256" key="8">
    <source>
        <dbReference type="ARBA" id="ARBA00022989"/>
    </source>
</evidence>
<evidence type="ECO:0000256" key="6">
    <source>
        <dbReference type="ARBA" id="ARBA00022683"/>
    </source>
</evidence>
<keyword evidence="5" id="KW-0762">Sugar transport</keyword>
<organism evidence="15 16">
    <name type="scientific">Vallitalea pronyensis</name>
    <dbReference type="NCBI Taxonomy" id="1348613"/>
    <lineage>
        <taxon>Bacteria</taxon>
        <taxon>Bacillati</taxon>
        <taxon>Bacillota</taxon>
        <taxon>Clostridia</taxon>
        <taxon>Lachnospirales</taxon>
        <taxon>Vallitaleaceae</taxon>
        <taxon>Vallitalea</taxon>
    </lineage>
</organism>
<dbReference type="InterPro" id="IPR051562">
    <property type="entry name" value="Ascorbate-PTS_EIIC"/>
</dbReference>
<reference evidence="15" key="1">
    <citation type="submission" date="2020-07" db="EMBL/GenBank/DDBJ databases">
        <title>Vallitalea pronyensis genome.</title>
        <authorList>
            <person name="Postec A."/>
        </authorList>
    </citation>
    <scope>NUCLEOTIDE SEQUENCE</scope>
    <source>
        <strain evidence="15">FatNI3</strain>
    </source>
</reference>
<feature type="transmembrane region" description="Helical" evidence="14">
    <location>
        <begin position="42"/>
        <end position="66"/>
    </location>
</feature>
<feature type="transmembrane region" description="Helical" evidence="14">
    <location>
        <begin position="261"/>
        <end position="281"/>
    </location>
</feature>
<evidence type="ECO:0000313" key="15">
    <source>
        <dbReference type="EMBL" id="QUI22531.1"/>
    </source>
</evidence>
<evidence type="ECO:0000256" key="11">
    <source>
        <dbReference type="ARBA" id="ARBA00038218"/>
    </source>
</evidence>
<comment type="subcellular location">
    <subcellularLocation>
        <location evidence="1">Cell membrane</location>
        <topology evidence="1">Multi-pass membrane protein</topology>
    </subcellularLocation>
</comment>
<dbReference type="PANTHER" id="PTHR33843">
    <property type="entry name" value="ASCORBATE-SPECIFIC PTS SYSTEM EIIC COMPONENT"/>
    <property type="match status" value="1"/>
</dbReference>
<name>A0A8J8MJD7_9FIRM</name>
<feature type="transmembrane region" description="Helical" evidence="14">
    <location>
        <begin position="12"/>
        <end position="30"/>
    </location>
</feature>
<evidence type="ECO:0000256" key="1">
    <source>
        <dbReference type="ARBA" id="ARBA00004651"/>
    </source>
</evidence>
<dbReference type="InterPro" id="IPR004703">
    <property type="entry name" value="PTS_sugar-sp_permease"/>
</dbReference>
<feature type="transmembrane region" description="Helical" evidence="14">
    <location>
        <begin position="230"/>
        <end position="249"/>
    </location>
</feature>